<name>M5RA80_9BACT</name>
<keyword evidence="2" id="KW-1185">Reference proteome</keyword>
<proteinExistence type="predicted"/>
<accession>M5RA80</accession>
<evidence type="ECO:0000313" key="2">
    <source>
        <dbReference type="Proteomes" id="UP000011991"/>
    </source>
</evidence>
<sequence>MICFIRTPCDVASRLTTCLLASVHPMPDFSQAVPADAKELP</sequence>
<protein>
    <submittedName>
        <fullName evidence="1">Uncharacterized protein</fullName>
    </submittedName>
</protein>
<evidence type="ECO:0000313" key="1">
    <source>
        <dbReference type="EMBL" id="EMI16275.1"/>
    </source>
</evidence>
<dbReference type="AlphaFoldDB" id="M5RA80"/>
<organism evidence="1 2">
    <name type="scientific">Rhodopirellula maiorica SM1</name>
    <dbReference type="NCBI Taxonomy" id="1265738"/>
    <lineage>
        <taxon>Bacteria</taxon>
        <taxon>Pseudomonadati</taxon>
        <taxon>Planctomycetota</taxon>
        <taxon>Planctomycetia</taxon>
        <taxon>Pirellulales</taxon>
        <taxon>Pirellulaceae</taxon>
        <taxon>Novipirellula</taxon>
    </lineage>
</organism>
<gene>
    <name evidence="1" type="ORF">RMSM_06811</name>
</gene>
<comment type="caution">
    <text evidence="1">The sequence shown here is derived from an EMBL/GenBank/DDBJ whole genome shotgun (WGS) entry which is preliminary data.</text>
</comment>
<dbReference type="EMBL" id="ANOG01000974">
    <property type="protein sequence ID" value="EMI16275.1"/>
    <property type="molecule type" value="Genomic_DNA"/>
</dbReference>
<reference evidence="1 2" key="1">
    <citation type="journal article" date="2013" name="Mar. Genomics">
        <title>Expression of sulfatases in Rhodopirellula baltica and the diversity of sulfatases in the genus Rhodopirellula.</title>
        <authorList>
            <person name="Wegner C.E."/>
            <person name="Richter-Heitmann T."/>
            <person name="Klindworth A."/>
            <person name="Klockow C."/>
            <person name="Richter M."/>
            <person name="Achstetter T."/>
            <person name="Glockner F.O."/>
            <person name="Harder J."/>
        </authorList>
    </citation>
    <scope>NUCLEOTIDE SEQUENCE [LARGE SCALE GENOMIC DNA]</scope>
    <source>
        <strain evidence="1 2">SM1</strain>
    </source>
</reference>
<dbReference type="Proteomes" id="UP000011991">
    <property type="component" value="Unassembled WGS sequence"/>
</dbReference>